<evidence type="ECO:0000313" key="8">
    <source>
        <dbReference type="Proteomes" id="UP000092573"/>
    </source>
</evidence>
<dbReference type="InterPro" id="IPR001173">
    <property type="entry name" value="Glyco_trans_2-like"/>
</dbReference>
<evidence type="ECO:0000313" key="7">
    <source>
        <dbReference type="EMBL" id="ANS75591.1"/>
    </source>
</evidence>
<dbReference type="Gene3D" id="3.90.550.10">
    <property type="entry name" value="Spore Coat Polysaccharide Biosynthesis Protein SpsA, Chain A"/>
    <property type="match status" value="1"/>
</dbReference>
<dbReference type="STRING" id="1462996.AWM70_14110"/>
<dbReference type="PANTHER" id="PTHR43179:SF12">
    <property type="entry name" value="GALACTOFURANOSYLTRANSFERASE GLFT2"/>
    <property type="match status" value="1"/>
</dbReference>
<organism evidence="7 8">
    <name type="scientific">Paenibacillus yonginensis</name>
    <dbReference type="NCBI Taxonomy" id="1462996"/>
    <lineage>
        <taxon>Bacteria</taxon>
        <taxon>Bacillati</taxon>
        <taxon>Bacillota</taxon>
        <taxon>Bacilli</taxon>
        <taxon>Bacillales</taxon>
        <taxon>Paenibacillaceae</taxon>
        <taxon>Paenibacillus</taxon>
    </lineage>
</organism>
<reference evidence="7 8" key="1">
    <citation type="submission" date="2016-01" db="EMBL/GenBank/DDBJ databases">
        <title>Complete Genome Sequence of Paenibacillus yonginensis DCY84, a novel Plant Growth-Promoting Bacteria with Elicitation of Induced Systemic Resistance.</title>
        <authorList>
            <person name="Kim Y.J."/>
            <person name="Yang D.C."/>
            <person name="Sukweenadhi J."/>
        </authorList>
    </citation>
    <scope>NUCLEOTIDE SEQUENCE [LARGE SCALE GENOMIC DNA]</scope>
    <source>
        <strain evidence="7 8">DCY84</strain>
    </source>
</reference>
<feature type="compositionally biased region" description="Polar residues" evidence="5">
    <location>
        <begin position="1"/>
        <end position="12"/>
    </location>
</feature>
<dbReference type="Pfam" id="PF00535">
    <property type="entry name" value="Glycos_transf_2"/>
    <property type="match status" value="1"/>
</dbReference>
<evidence type="ECO:0000256" key="3">
    <source>
        <dbReference type="ARBA" id="ARBA00022676"/>
    </source>
</evidence>
<keyword evidence="8" id="KW-1185">Reference proteome</keyword>
<sequence>MAKMTNPINRLQRQGPGRIQRSGTKGGGRAGGRLRGRRRKPTSPWLNRLPATLPVSTGEDNQTGRGSAGAQAPLFEEGWKAGYEKGRQAGYDDFEQIFEGTSIIIPTYNQKEMLLQCLDRIEAYTPQPYEVIVVDDASSDGTAEALRQYRKVRVAVHDSNKGFAGSINTGLMLAKGRTVLLLNNDVFVAERWLANMLDCLESSPDIGAVGPVTNYIGGEQQIDVPYQDLRDLDRFAEERSRPDRSKWRETERLVGFCLLMRREIAHQTGYLDEGYRLGNFEDDDWIIRLRLQGLKLVIAGDAFVHHFGSVTMRSLDTNKYLEANERNRQLFSRKWGSIHEFLARDPSRRLQAGLQGCSSYEGFPAKVVVESGTGRLYWLQDGMKFRISAGGAYDQLAYAGPKVRVSQRDLRHLPYAGEWTLEQVKAALAELSAPAESGPFPYKEGAVIELPEGQWFQIDRGTARPILTRYTLEIWGLEPRISSGSADQLAVYPEGRPVLPPVILLANEL</sequence>
<dbReference type="InterPro" id="IPR029044">
    <property type="entry name" value="Nucleotide-diphossugar_trans"/>
</dbReference>
<dbReference type="KEGG" id="pyg:AWM70_14110"/>
<feature type="domain" description="Glycosyltransferase 2-like" evidence="6">
    <location>
        <begin position="102"/>
        <end position="266"/>
    </location>
</feature>
<proteinExistence type="inferred from homology"/>
<accession>A0A1B1N2E8</accession>
<feature type="compositionally biased region" description="Basic residues" evidence="5">
    <location>
        <begin position="32"/>
        <end position="41"/>
    </location>
</feature>
<feature type="region of interest" description="Disordered" evidence="5">
    <location>
        <begin position="1"/>
        <end position="71"/>
    </location>
</feature>
<dbReference type="SUPFAM" id="SSF53448">
    <property type="entry name" value="Nucleotide-diphospho-sugar transferases"/>
    <property type="match status" value="1"/>
</dbReference>
<comment type="similarity">
    <text evidence="2">Belongs to the glycosyltransferase 2 family.</text>
</comment>
<keyword evidence="3" id="KW-0328">Glycosyltransferase</keyword>
<dbReference type="PANTHER" id="PTHR43179">
    <property type="entry name" value="RHAMNOSYLTRANSFERASE WBBL"/>
    <property type="match status" value="1"/>
</dbReference>
<dbReference type="EMBL" id="CP014167">
    <property type="protein sequence ID" value="ANS75591.1"/>
    <property type="molecule type" value="Genomic_DNA"/>
</dbReference>
<dbReference type="Proteomes" id="UP000092573">
    <property type="component" value="Chromosome"/>
</dbReference>
<evidence type="ECO:0000256" key="5">
    <source>
        <dbReference type="SAM" id="MobiDB-lite"/>
    </source>
</evidence>
<name>A0A1B1N2E8_9BACL</name>
<dbReference type="AlphaFoldDB" id="A0A1B1N2E8"/>
<dbReference type="GO" id="GO:0016757">
    <property type="term" value="F:glycosyltransferase activity"/>
    <property type="evidence" value="ECO:0007669"/>
    <property type="project" value="UniProtKB-KW"/>
</dbReference>
<feature type="compositionally biased region" description="Polar residues" evidence="5">
    <location>
        <begin position="54"/>
        <end position="65"/>
    </location>
</feature>
<dbReference type="CDD" id="cd04186">
    <property type="entry name" value="GT_2_like_c"/>
    <property type="match status" value="1"/>
</dbReference>
<evidence type="ECO:0000256" key="1">
    <source>
        <dbReference type="ARBA" id="ARBA00004776"/>
    </source>
</evidence>
<protein>
    <recommendedName>
        <fullName evidence="6">Glycosyltransferase 2-like domain-containing protein</fullName>
    </recommendedName>
</protein>
<keyword evidence="4" id="KW-0808">Transferase</keyword>
<evidence type="ECO:0000256" key="4">
    <source>
        <dbReference type="ARBA" id="ARBA00022679"/>
    </source>
</evidence>
<dbReference type="OrthoDB" id="8936324at2"/>
<gene>
    <name evidence="7" type="ORF">AWM70_14110</name>
</gene>
<evidence type="ECO:0000259" key="6">
    <source>
        <dbReference type="Pfam" id="PF00535"/>
    </source>
</evidence>
<comment type="pathway">
    <text evidence="1">Cell wall biogenesis; cell wall polysaccharide biosynthesis.</text>
</comment>
<evidence type="ECO:0000256" key="2">
    <source>
        <dbReference type="ARBA" id="ARBA00006739"/>
    </source>
</evidence>